<dbReference type="InterPro" id="IPR002477">
    <property type="entry name" value="Peptidoglycan-bd-like"/>
</dbReference>
<gene>
    <name evidence="3" type="ORF">CTKZ_11400</name>
</gene>
<evidence type="ECO:0000259" key="2">
    <source>
        <dbReference type="Pfam" id="PF01471"/>
    </source>
</evidence>
<dbReference type="OrthoDB" id="8210007at2"/>
<proteinExistence type="predicted"/>
<dbReference type="InterPro" id="IPR036365">
    <property type="entry name" value="PGBD-like_sf"/>
</dbReference>
<dbReference type="Proteomes" id="UP000288246">
    <property type="component" value="Unassembled WGS sequence"/>
</dbReference>
<evidence type="ECO:0000313" key="3">
    <source>
        <dbReference type="EMBL" id="GCD19578.1"/>
    </source>
</evidence>
<dbReference type="Gene3D" id="1.10.101.10">
    <property type="entry name" value="PGBD-like superfamily/PGBD"/>
    <property type="match status" value="1"/>
</dbReference>
<evidence type="ECO:0000313" key="4">
    <source>
        <dbReference type="Proteomes" id="UP000288246"/>
    </source>
</evidence>
<name>A0A401UY31_9CELL</name>
<dbReference type="InterPro" id="IPR036366">
    <property type="entry name" value="PGBDSf"/>
</dbReference>
<evidence type="ECO:0000256" key="1">
    <source>
        <dbReference type="SAM" id="SignalP"/>
    </source>
</evidence>
<organism evidence="3 4">
    <name type="scientific">Cellulomonas algicola</name>
    <dbReference type="NCBI Taxonomy" id="2071633"/>
    <lineage>
        <taxon>Bacteria</taxon>
        <taxon>Bacillati</taxon>
        <taxon>Actinomycetota</taxon>
        <taxon>Actinomycetes</taxon>
        <taxon>Micrococcales</taxon>
        <taxon>Cellulomonadaceae</taxon>
        <taxon>Cellulomonas</taxon>
    </lineage>
</organism>
<accession>A0A401UY31</accession>
<feature type="chain" id="PRO_5039071855" description="Peptidoglycan binding-like domain-containing protein" evidence="1">
    <location>
        <begin position="26"/>
        <end position="158"/>
    </location>
</feature>
<reference evidence="3 4" key="1">
    <citation type="submission" date="2018-11" db="EMBL/GenBank/DDBJ databases">
        <title>Draft genome sequence of Cellulomonas takizawaensis strain TKZ-21.</title>
        <authorList>
            <person name="Yamamura H."/>
            <person name="Hayashi T."/>
            <person name="Hamada M."/>
            <person name="Serisawa Y."/>
            <person name="Matsuyama K."/>
            <person name="Nakagawa Y."/>
            <person name="Otoguro M."/>
            <person name="Yanagida F."/>
            <person name="Hayakawa M."/>
        </authorList>
    </citation>
    <scope>NUCLEOTIDE SEQUENCE [LARGE SCALE GENOMIC DNA]</scope>
    <source>
        <strain evidence="3 4">TKZ-21</strain>
    </source>
</reference>
<feature type="signal peptide" evidence="1">
    <location>
        <begin position="1"/>
        <end position="25"/>
    </location>
</feature>
<comment type="caution">
    <text evidence="3">The sequence shown here is derived from an EMBL/GenBank/DDBJ whole genome shotgun (WGS) entry which is preliminary data.</text>
</comment>
<dbReference type="AlphaFoldDB" id="A0A401UY31"/>
<dbReference type="RefSeq" id="WP_124342114.1">
    <property type="nucleotide sequence ID" value="NZ_BHYL01000081.1"/>
</dbReference>
<keyword evidence="1" id="KW-0732">Signal</keyword>
<sequence>MPKLSRARSLLVVAALAVVAVVGPAAPSSATSNDPCNSTFGLAGFDNHRVPSRNNPYIPEGGHMTDCRMYKNMGYSPGVLLLQRSLVICYGQNISADGYYGDKTMAALKNVQAQLGIQVDGLYGNETRDHINFFRGYFGPVAYCAGDPYFPQHDVMHY</sequence>
<dbReference type="Pfam" id="PF01471">
    <property type="entry name" value="PG_binding_1"/>
    <property type="match status" value="1"/>
</dbReference>
<dbReference type="EMBL" id="BHYL01000081">
    <property type="protein sequence ID" value="GCD19578.1"/>
    <property type="molecule type" value="Genomic_DNA"/>
</dbReference>
<dbReference type="SUPFAM" id="SSF47090">
    <property type="entry name" value="PGBD-like"/>
    <property type="match status" value="1"/>
</dbReference>
<feature type="domain" description="Peptidoglycan binding-like" evidence="2">
    <location>
        <begin position="77"/>
        <end position="130"/>
    </location>
</feature>
<keyword evidence="4" id="KW-1185">Reference proteome</keyword>
<protein>
    <recommendedName>
        <fullName evidence="2">Peptidoglycan binding-like domain-containing protein</fullName>
    </recommendedName>
</protein>